<keyword evidence="1" id="KW-0472">Membrane</keyword>
<keyword evidence="3" id="KW-1185">Reference proteome</keyword>
<evidence type="ECO:0000313" key="3">
    <source>
        <dbReference type="Proteomes" id="UP001313282"/>
    </source>
</evidence>
<keyword evidence="1" id="KW-0812">Transmembrane</keyword>
<dbReference type="Proteomes" id="UP001313282">
    <property type="component" value="Unassembled WGS sequence"/>
</dbReference>
<evidence type="ECO:0000313" key="2">
    <source>
        <dbReference type="EMBL" id="KAK6355706.1"/>
    </source>
</evidence>
<gene>
    <name evidence="2" type="ORF">TWF718_000099</name>
</gene>
<comment type="caution">
    <text evidence="2">The sequence shown here is derived from an EMBL/GenBank/DDBJ whole genome shotgun (WGS) entry which is preliminary data.</text>
</comment>
<keyword evidence="1" id="KW-1133">Transmembrane helix</keyword>
<evidence type="ECO:0000256" key="1">
    <source>
        <dbReference type="SAM" id="Phobius"/>
    </source>
</evidence>
<dbReference type="EMBL" id="JAVHNR010000001">
    <property type="protein sequence ID" value="KAK6355706.1"/>
    <property type="molecule type" value="Genomic_DNA"/>
</dbReference>
<dbReference type="InterPro" id="IPR029044">
    <property type="entry name" value="Nucleotide-diphossugar_trans"/>
</dbReference>
<dbReference type="AlphaFoldDB" id="A0AAN8N3Z2"/>
<organism evidence="2 3">
    <name type="scientific">Orbilia javanica</name>
    <dbReference type="NCBI Taxonomy" id="47235"/>
    <lineage>
        <taxon>Eukaryota</taxon>
        <taxon>Fungi</taxon>
        <taxon>Dikarya</taxon>
        <taxon>Ascomycota</taxon>
        <taxon>Pezizomycotina</taxon>
        <taxon>Orbiliomycetes</taxon>
        <taxon>Orbiliales</taxon>
        <taxon>Orbiliaceae</taxon>
        <taxon>Orbilia</taxon>
    </lineage>
</organism>
<dbReference type="SUPFAM" id="SSF53448">
    <property type="entry name" value="Nucleotide-diphospho-sugar transferases"/>
    <property type="match status" value="1"/>
</dbReference>
<feature type="transmembrane region" description="Helical" evidence="1">
    <location>
        <begin position="66"/>
        <end position="84"/>
    </location>
</feature>
<sequence>MVSRSAAWPKWLNRPRLESADNREYAGGLYTGKFKNPQRGLKICWLDIFVETYEYITHIFKARFRFPAAIFLIGIGLGYLISLYRVSLGVQVASGLSDHDFYPATSFPRPPSSNDYSNPQSGDPYFLQPLPEERYPIVPSYNTLSKDSKHFLAAKHLIPQSPMTPLFIPFGRNHLMLQQTVLSYIAAGWPRSHIYIIDNTGTMDANIRGLLSKSNPFHLDYEIYRGRYGVNIIRTPTIFSFSQLQNFMLSTAMNKGWSHYYWTHQDVAVLSDETRKPYKSFYENIISSLVSLHPTMNSTDAKKEGKRWGLVWYSFDHLSLVNVAVALDTDANIGAWDTFIPYYHSDCDYYERMRLNGFPILERRAGDIYDVAQHVKDPEYYFFGGERESSSKEGKKGGS</sequence>
<reference evidence="2 3" key="1">
    <citation type="submission" date="2019-10" db="EMBL/GenBank/DDBJ databases">
        <authorList>
            <person name="Palmer J.M."/>
        </authorList>
    </citation>
    <scope>NUCLEOTIDE SEQUENCE [LARGE SCALE GENOMIC DNA]</scope>
    <source>
        <strain evidence="2 3">TWF718</strain>
    </source>
</reference>
<proteinExistence type="predicted"/>
<name>A0AAN8N3Z2_9PEZI</name>
<protein>
    <submittedName>
        <fullName evidence="2">Uncharacterized protein</fullName>
    </submittedName>
</protein>
<accession>A0AAN8N3Z2</accession>